<organism evidence="1">
    <name type="scientific">uncultured Dysgonomonas sp</name>
    <dbReference type="NCBI Taxonomy" id="206096"/>
    <lineage>
        <taxon>Bacteria</taxon>
        <taxon>Pseudomonadati</taxon>
        <taxon>Bacteroidota</taxon>
        <taxon>Bacteroidia</taxon>
        <taxon>Bacteroidales</taxon>
        <taxon>Dysgonomonadaceae</taxon>
        <taxon>Dysgonomonas</taxon>
        <taxon>environmental samples</taxon>
    </lineage>
</organism>
<reference evidence="1" key="1">
    <citation type="submission" date="2016-04" db="EMBL/GenBank/DDBJ databases">
        <authorList>
            <person name="Evans L.H."/>
            <person name="Alamgir A."/>
            <person name="Owens N."/>
            <person name="Weber N.D."/>
            <person name="Virtaneva K."/>
            <person name="Barbian K."/>
            <person name="Babar A."/>
            <person name="Rosenke K."/>
        </authorList>
    </citation>
    <scope>NUCLEOTIDE SEQUENCE</scope>
    <source>
        <strain evidence="1">86-1</strain>
    </source>
</reference>
<gene>
    <name evidence="1" type="ORF">KL86DYS1_30642</name>
</gene>
<dbReference type="AlphaFoldDB" id="A0A212JW77"/>
<proteinExistence type="predicted"/>
<protein>
    <submittedName>
        <fullName evidence="1">Uncharacterized protein</fullName>
    </submittedName>
</protein>
<sequence>MLNNYLCNFSSHPLVTVLVEPLTDLLYNLLLQRLVDQIGIALLGNSDKTALVTYLGVILNPWNDALARNAVVSINNFPKSIDFGLTVKESYTGVQRFQYGFNTEAINKNRYITIKGFNDVYDVRKINVVGVGLISGVVVDQVIDEFLLPGAFVDINDPIQITGSKSNRRYQSQYSLAALGLKSYTQQTDGAHRLTLTVKIGDIANIDNILTTTLTTALNGLLSIPIIGDILRPLVNSLVLSLLSPIKAIEVSVPVNLPLLGIDNLSVSGGWNPNPPTQY</sequence>
<dbReference type="EMBL" id="FLUM01000003">
    <property type="protein sequence ID" value="SBW03689.1"/>
    <property type="molecule type" value="Genomic_DNA"/>
</dbReference>
<name>A0A212JW77_9BACT</name>
<accession>A0A212JW77</accession>
<evidence type="ECO:0000313" key="1">
    <source>
        <dbReference type="EMBL" id="SBW03689.1"/>
    </source>
</evidence>